<accession>A0AAW5IWE5</accession>
<dbReference type="RefSeq" id="WP_254974664.1">
    <property type="nucleotide sequence ID" value="NZ_JANDWK010000037.1"/>
</dbReference>
<proteinExistence type="predicted"/>
<dbReference type="Proteomes" id="UP001204486">
    <property type="component" value="Unassembled WGS sequence"/>
</dbReference>
<protein>
    <submittedName>
        <fullName evidence="1">Uncharacterized protein</fullName>
    </submittedName>
</protein>
<organism evidence="1 2">
    <name type="scientific">Segatella copri</name>
    <dbReference type="NCBI Taxonomy" id="165179"/>
    <lineage>
        <taxon>Bacteria</taxon>
        <taxon>Pseudomonadati</taxon>
        <taxon>Bacteroidota</taxon>
        <taxon>Bacteroidia</taxon>
        <taxon>Bacteroidales</taxon>
        <taxon>Prevotellaceae</taxon>
        <taxon>Segatella</taxon>
    </lineage>
</organism>
<evidence type="ECO:0000313" key="2">
    <source>
        <dbReference type="Proteomes" id="UP001204486"/>
    </source>
</evidence>
<name>A0AAW5IWE5_9BACT</name>
<evidence type="ECO:0000313" key="1">
    <source>
        <dbReference type="EMBL" id="MCP9600746.1"/>
    </source>
</evidence>
<gene>
    <name evidence="1" type="ORF">NNC55_12400</name>
</gene>
<comment type="caution">
    <text evidence="1">The sequence shown here is derived from an EMBL/GenBank/DDBJ whole genome shotgun (WGS) entry which is preliminary data.</text>
</comment>
<sequence length="45" mass="4950">MLCSDSALQPCQKSRKQSLGKHNFTMQTIAKIETALGCKLINIAK</sequence>
<dbReference type="EMBL" id="JANDWN010000038">
    <property type="protein sequence ID" value="MCP9600746.1"/>
    <property type="molecule type" value="Genomic_DNA"/>
</dbReference>
<reference evidence="1" key="1">
    <citation type="submission" date="2022-07" db="EMBL/GenBank/DDBJ databases">
        <title>Prevotella copri.</title>
        <authorList>
            <person name="Yang C."/>
        </authorList>
    </citation>
    <scope>NUCLEOTIDE SEQUENCE</scope>
    <source>
        <strain evidence="1">HF1476</strain>
    </source>
</reference>
<dbReference type="AlphaFoldDB" id="A0AAW5IWE5"/>